<dbReference type="Proteomes" id="UP001589607">
    <property type="component" value="Unassembled WGS sequence"/>
</dbReference>
<evidence type="ECO:0000256" key="2">
    <source>
        <dbReference type="ARBA" id="ARBA00023276"/>
    </source>
</evidence>
<dbReference type="Gene3D" id="2.130.10.10">
    <property type="entry name" value="YVTN repeat-like/Quinoprotein amine dehydrogenase"/>
    <property type="match status" value="2"/>
</dbReference>
<keyword evidence="3" id="KW-0732">Signal</keyword>
<feature type="chain" id="PRO_5046161954" evidence="3">
    <location>
        <begin position="21"/>
        <end position="365"/>
    </location>
</feature>
<accession>A0ABV5GU34</accession>
<evidence type="ECO:0000313" key="5">
    <source>
        <dbReference type="EMBL" id="MFB9098759.1"/>
    </source>
</evidence>
<comment type="caution">
    <text evidence="5">The sequence shown here is derived from an EMBL/GenBank/DDBJ whole genome shotgun (WGS) entry which is preliminary data.</text>
</comment>
<organism evidence="5 6">
    <name type="scientific">Flavobacterium jumunjinense</name>
    <dbReference type="NCBI Taxonomy" id="998845"/>
    <lineage>
        <taxon>Bacteria</taxon>
        <taxon>Pseudomonadati</taxon>
        <taxon>Bacteroidota</taxon>
        <taxon>Flavobacteriia</taxon>
        <taxon>Flavobacteriales</taxon>
        <taxon>Flavobacteriaceae</taxon>
        <taxon>Flavobacterium</taxon>
    </lineage>
</organism>
<dbReference type="SUPFAM" id="SSF110296">
    <property type="entry name" value="Oligoxyloglucan reducing end-specific cellobiohydrolase"/>
    <property type="match status" value="1"/>
</dbReference>
<gene>
    <name evidence="5" type="ORF">ACFFVF_19820</name>
</gene>
<dbReference type="PANTHER" id="PTHR47199">
    <property type="entry name" value="PHOTOSYSTEM II STABILITY/ASSEMBLY FACTOR HCF136, CHLOROPLASTIC"/>
    <property type="match status" value="1"/>
</dbReference>
<keyword evidence="2" id="KW-0604">Photosystem II</keyword>
<evidence type="ECO:0000256" key="1">
    <source>
        <dbReference type="ARBA" id="ARBA00022531"/>
    </source>
</evidence>
<evidence type="ECO:0000256" key="3">
    <source>
        <dbReference type="SAM" id="SignalP"/>
    </source>
</evidence>
<dbReference type="InterPro" id="IPR015943">
    <property type="entry name" value="WD40/YVTN_repeat-like_dom_sf"/>
</dbReference>
<proteinExistence type="predicted"/>
<sequence length="365" mass="39145">MNKRSILQLLVIILTFNACSTDDDNTATDNGTTDGDSLTQIVGTEVTTNTDKTLKSVCFANETVGYIAGGKAELVTADNSAIILKTTDGGTTWNSVFTDTGYYAISIYATSPTVAYATTSSNFILKTTDGGATWEQKQIGTNNFYMSHVNFVSNDVGYVVGSNSANGELYKTTDAGETWIDLKEDNTILTNLLIDNQLTNIEFSATETISISGGLWNNGTLLRSTNAGVDWNKISVSGNIKTTDVSIAGNTGFLVGNNGITNASSELGELFKTTDSGVTWSLVNTGFNNRIEKLSYKNDVICVVGKNKSNNLSDPEFLMLSKDNGNTWSRVGHNFAVVGWEDVTFISATKIIAVGYSGRSILIQL</sequence>
<feature type="domain" description="Photosynthesis system II assembly factor Ycf48/Hcf136-like" evidence="4">
    <location>
        <begin position="133"/>
        <end position="281"/>
    </location>
</feature>
<reference evidence="5 6" key="1">
    <citation type="submission" date="2024-09" db="EMBL/GenBank/DDBJ databases">
        <authorList>
            <person name="Sun Q."/>
            <person name="Mori K."/>
        </authorList>
    </citation>
    <scope>NUCLEOTIDE SEQUENCE [LARGE SCALE GENOMIC DNA]</scope>
    <source>
        <strain evidence="5 6">CECT 7955</strain>
    </source>
</reference>
<evidence type="ECO:0000313" key="6">
    <source>
        <dbReference type="Proteomes" id="UP001589607"/>
    </source>
</evidence>
<dbReference type="EMBL" id="JBHMEY010000094">
    <property type="protein sequence ID" value="MFB9098759.1"/>
    <property type="molecule type" value="Genomic_DNA"/>
</dbReference>
<feature type="signal peptide" evidence="3">
    <location>
        <begin position="1"/>
        <end position="20"/>
    </location>
</feature>
<keyword evidence="1" id="KW-0602">Photosynthesis</keyword>
<keyword evidence="6" id="KW-1185">Reference proteome</keyword>
<dbReference type="InterPro" id="IPR028203">
    <property type="entry name" value="PSII_CF48-like_dom"/>
</dbReference>
<protein>
    <submittedName>
        <fullName evidence="5">WD40/YVTN/BNR-like repeat-containing protein</fullName>
    </submittedName>
</protein>
<dbReference type="Pfam" id="PF14870">
    <property type="entry name" value="PSII_BNR"/>
    <property type="match status" value="1"/>
</dbReference>
<dbReference type="PANTHER" id="PTHR47199:SF2">
    <property type="entry name" value="PHOTOSYSTEM II STABILITY_ASSEMBLY FACTOR HCF136, CHLOROPLASTIC"/>
    <property type="match status" value="1"/>
</dbReference>
<name>A0ABV5GU34_9FLAO</name>
<evidence type="ECO:0000259" key="4">
    <source>
        <dbReference type="Pfam" id="PF14870"/>
    </source>
</evidence>
<dbReference type="RefSeq" id="WP_236458522.1">
    <property type="nucleotide sequence ID" value="NZ_CBCSGE010000001.1"/>
</dbReference>